<keyword evidence="8" id="KW-1185">Reference proteome</keyword>
<gene>
    <name evidence="6 7" type="primary">hslO</name>
    <name evidence="7" type="ORF">GCM10007063_24420</name>
</gene>
<comment type="subcellular location">
    <subcellularLocation>
        <location evidence="6">Cytoplasm</location>
    </subcellularLocation>
</comment>
<evidence type="ECO:0000256" key="1">
    <source>
        <dbReference type="ARBA" id="ARBA00022490"/>
    </source>
</evidence>
<keyword evidence="5 6" id="KW-0676">Redox-active center</keyword>
<dbReference type="PIRSF" id="PIRSF005261">
    <property type="entry name" value="Heat_shock_Hsp33"/>
    <property type="match status" value="1"/>
</dbReference>
<organism evidence="7 8">
    <name type="scientific">Lentibacillus kapialis</name>
    <dbReference type="NCBI Taxonomy" id="340214"/>
    <lineage>
        <taxon>Bacteria</taxon>
        <taxon>Bacillati</taxon>
        <taxon>Bacillota</taxon>
        <taxon>Bacilli</taxon>
        <taxon>Bacillales</taxon>
        <taxon>Bacillaceae</taxon>
        <taxon>Lentibacillus</taxon>
    </lineage>
</organism>
<evidence type="ECO:0000256" key="2">
    <source>
        <dbReference type="ARBA" id="ARBA00022833"/>
    </source>
</evidence>
<dbReference type="HAMAP" id="MF_00117">
    <property type="entry name" value="HslO"/>
    <property type="match status" value="1"/>
</dbReference>
<comment type="PTM">
    <text evidence="6">Under oxidizing conditions two disulfide bonds are formed involving the reactive cysteines. Under reducing conditions zinc is bound to the reactive cysteines and the protein is inactive.</text>
</comment>
<dbReference type="Proteomes" id="UP000658382">
    <property type="component" value="Unassembled WGS sequence"/>
</dbReference>
<keyword evidence="4 6" id="KW-0143">Chaperone</keyword>
<comment type="function">
    <text evidence="6">Redox regulated molecular chaperone. Protects both thermally unfolding and oxidatively damaged proteins from irreversible aggregation. Plays an important role in the bacterial defense system toward oxidative stress.</text>
</comment>
<dbReference type="SUPFAM" id="SSF118352">
    <property type="entry name" value="HSP33 redox switch-like"/>
    <property type="match status" value="1"/>
</dbReference>
<keyword evidence="1 6" id="KW-0963">Cytoplasm</keyword>
<feature type="disulfide bond" description="Redox-active" evidence="6">
    <location>
        <begin position="280"/>
        <end position="283"/>
    </location>
</feature>
<dbReference type="PANTHER" id="PTHR30111">
    <property type="entry name" value="33 KDA CHAPERONIN"/>
    <property type="match status" value="1"/>
</dbReference>
<dbReference type="GO" id="GO:0051082">
    <property type="term" value="F:unfolded protein binding"/>
    <property type="evidence" value="ECO:0007669"/>
    <property type="project" value="UniProtKB-UniRule"/>
</dbReference>
<dbReference type="Gene3D" id="3.90.1280.10">
    <property type="entry name" value="HSP33 redox switch-like"/>
    <property type="match status" value="1"/>
</dbReference>
<dbReference type="PANTHER" id="PTHR30111:SF1">
    <property type="entry name" value="33 KDA CHAPERONIN"/>
    <property type="match status" value="1"/>
</dbReference>
<dbReference type="EMBL" id="BMNQ01000039">
    <property type="protein sequence ID" value="GGK01216.1"/>
    <property type="molecule type" value="Genomic_DNA"/>
</dbReference>
<dbReference type="Pfam" id="PF01430">
    <property type="entry name" value="HSP33"/>
    <property type="match status" value="1"/>
</dbReference>
<dbReference type="InterPro" id="IPR000397">
    <property type="entry name" value="Heat_shock_Hsp33"/>
</dbReference>
<feature type="disulfide bond" description="Redox-active" evidence="6">
    <location>
        <begin position="247"/>
        <end position="249"/>
    </location>
</feature>
<protein>
    <recommendedName>
        <fullName evidence="6">33 kDa chaperonin</fullName>
    </recommendedName>
    <alternativeName>
        <fullName evidence="6">Heat shock protein 33 homolog</fullName>
        <shortName evidence="6">HSP33</shortName>
    </alternativeName>
</protein>
<comment type="similarity">
    <text evidence="6">Belongs to the HSP33 family.</text>
</comment>
<dbReference type="GO" id="GO:0044183">
    <property type="term" value="F:protein folding chaperone"/>
    <property type="evidence" value="ECO:0007669"/>
    <property type="project" value="TreeGrafter"/>
</dbReference>
<dbReference type="CDD" id="cd00498">
    <property type="entry name" value="Hsp33"/>
    <property type="match status" value="1"/>
</dbReference>
<evidence type="ECO:0000313" key="8">
    <source>
        <dbReference type="Proteomes" id="UP000658382"/>
    </source>
</evidence>
<dbReference type="Gene3D" id="3.55.30.10">
    <property type="entry name" value="Hsp33 domain"/>
    <property type="match status" value="1"/>
</dbReference>
<evidence type="ECO:0000256" key="4">
    <source>
        <dbReference type="ARBA" id="ARBA00023186"/>
    </source>
</evidence>
<dbReference type="InterPro" id="IPR016153">
    <property type="entry name" value="Heat_shock_Hsp33_N"/>
</dbReference>
<evidence type="ECO:0000313" key="7">
    <source>
        <dbReference type="EMBL" id="GGK01216.1"/>
    </source>
</evidence>
<evidence type="ECO:0000256" key="5">
    <source>
        <dbReference type="ARBA" id="ARBA00023284"/>
    </source>
</evidence>
<name>A0A917UZJ1_9BACI</name>
<evidence type="ECO:0000256" key="3">
    <source>
        <dbReference type="ARBA" id="ARBA00023157"/>
    </source>
</evidence>
<dbReference type="InterPro" id="IPR016154">
    <property type="entry name" value="Heat_shock_Hsp33_C"/>
</dbReference>
<dbReference type="NCBIfam" id="NF001033">
    <property type="entry name" value="PRK00114.1"/>
    <property type="match status" value="1"/>
</dbReference>
<keyword evidence="2 6" id="KW-0862">Zinc</keyword>
<reference evidence="7" key="2">
    <citation type="submission" date="2020-09" db="EMBL/GenBank/DDBJ databases">
        <authorList>
            <person name="Sun Q."/>
            <person name="Ohkuma M."/>
        </authorList>
    </citation>
    <scope>NUCLEOTIDE SEQUENCE</scope>
    <source>
        <strain evidence="7">JCM 12580</strain>
    </source>
</reference>
<keyword evidence="3 6" id="KW-1015">Disulfide bond</keyword>
<dbReference type="GO" id="GO:0042026">
    <property type="term" value="P:protein refolding"/>
    <property type="evidence" value="ECO:0007669"/>
    <property type="project" value="TreeGrafter"/>
</dbReference>
<accession>A0A917UZJ1</accession>
<proteinExistence type="inferred from homology"/>
<dbReference type="SUPFAM" id="SSF64397">
    <property type="entry name" value="Hsp33 domain"/>
    <property type="match status" value="1"/>
</dbReference>
<evidence type="ECO:0000256" key="6">
    <source>
        <dbReference type="HAMAP-Rule" id="MF_00117"/>
    </source>
</evidence>
<sequence>MSFKGDEAYNMMDYLLRATAYDGKIRAYAISSTNTVEEARRRQDTWATASAALGRTITISAMMGAMLKGDDSLTVKFEGDGPIGAIITDSDSTGDVRGYVTNPHVDFDLNNKGKLDVARAVGTGGNLSVVKDLGLKEHFTGQVPIVSGEIGDDFTYYFANSEQVPSAVGAGVLVNPDLSIMASGGFIVQVMPGADEEVITRLEEQIQNFPAISTLIREGNTPEQMLERLFGNEEITIHGRLPVRFQCKCSKERIEQAIKGLGREEIQSMIDEDHGAEATCHFCNEVYHLSEQELKELKDPV</sequence>
<dbReference type="GO" id="GO:0005737">
    <property type="term" value="C:cytoplasm"/>
    <property type="evidence" value="ECO:0007669"/>
    <property type="project" value="UniProtKB-SubCell"/>
</dbReference>
<dbReference type="AlphaFoldDB" id="A0A917UZJ1"/>
<reference evidence="7" key="1">
    <citation type="journal article" date="2014" name="Int. J. Syst. Evol. Microbiol.">
        <title>Complete genome sequence of Corynebacterium casei LMG S-19264T (=DSM 44701T), isolated from a smear-ripened cheese.</title>
        <authorList>
            <consortium name="US DOE Joint Genome Institute (JGI-PGF)"/>
            <person name="Walter F."/>
            <person name="Albersmeier A."/>
            <person name="Kalinowski J."/>
            <person name="Ruckert C."/>
        </authorList>
    </citation>
    <scope>NUCLEOTIDE SEQUENCE</scope>
    <source>
        <strain evidence="7">JCM 12580</strain>
    </source>
</reference>
<comment type="caution">
    <text evidence="7">The sequence shown here is derived from an EMBL/GenBank/DDBJ whole genome shotgun (WGS) entry which is preliminary data.</text>
</comment>